<comment type="caution">
    <text evidence="6">The sequence shown here is derived from an EMBL/GenBank/DDBJ whole genome shotgun (WGS) entry which is preliminary data.</text>
</comment>
<evidence type="ECO:0000256" key="3">
    <source>
        <dbReference type="ARBA" id="ARBA00022777"/>
    </source>
</evidence>
<dbReference type="AlphaFoldDB" id="A0A840PRD9"/>
<dbReference type="RefSeq" id="WP_185057146.1">
    <property type="nucleotide sequence ID" value="NZ_BAABIX010000057.1"/>
</dbReference>
<keyword evidence="3" id="KW-0418">Kinase</keyword>
<dbReference type="SUPFAM" id="SSF50998">
    <property type="entry name" value="Quinoprotein alcohol dehydrogenase-like"/>
    <property type="match status" value="1"/>
</dbReference>
<dbReference type="SUPFAM" id="SSF51004">
    <property type="entry name" value="C-terminal (heme d1) domain of cytochrome cd1-nitrite reductase"/>
    <property type="match status" value="1"/>
</dbReference>
<dbReference type="InterPro" id="IPR015943">
    <property type="entry name" value="WD40/YVTN_repeat-like_dom_sf"/>
</dbReference>
<feature type="domain" description="Protein kinase" evidence="5">
    <location>
        <begin position="15"/>
        <end position="268"/>
    </location>
</feature>
<dbReference type="PROSITE" id="PS00108">
    <property type="entry name" value="PROTEIN_KINASE_ST"/>
    <property type="match status" value="1"/>
</dbReference>
<organism evidence="6 7">
    <name type="scientific">Thermocatellispora tengchongensis</name>
    <dbReference type="NCBI Taxonomy" id="1073253"/>
    <lineage>
        <taxon>Bacteria</taxon>
        <taxon>Bacillati</taxon>
        <taxon>Actinomycetota</taxon>
        <taxon>Actinomycetes</taxon>
        <taxon>Streptosporangiales</taxon>
        <taxon>Streptosporangiaceae</taxon>
        <taxon>Thermocatellispora</taxon>
    </lineage>
</organism>
<dbReference type="CDD" id="cd14014">
    <property type="entry name" value="STKc_PknB_like"/>
    <property type="match status" value="1"/>
</dbReference>
<dbReference type="InterPro" id="IPR000719">
    <property type="entry name" value="Prot_kinase_dom"/>
</dbReference>
<keyword evidence="1" id="KW-0808">Transferase</keyword>
<proteinExistence type="predicted"/>
<dbReference type="Pfam" id="PF20703">
    <property type="entry name" value="nSTAND1"/>
    <property type="match status" value="1"/>
</dbReference>
<dbReference type="InterPro" id="IPR011009">
    <property type="entry name" value="Kinase-like_dom_sf"/>
</dbReference>
<dbReference type="PANTHER" id="PTHR43289:SF34">
    <property type="entry name" value="SERINE_THREONINE-PROTEIN KINASE YBDM-RELATED"/>
    <property type="match status" value="1"/>
</dbReference>
<dbReference type="Pfam" id="PF00069">
    <property type="entry name" value="Pkinase"/>
    <property type="match status" value="1"/>
</dbReference>
<dbReference type="InterPro" id="IPR011047">
    <property type="entry name" value="Quinoprotein_ADH-like_sf"/>
</dbReference>
<dbReference type="InterPro" id="IPR049052">
    <property type="entry name" value="nSTAND1"/>
</dbReference>
<dbReference type="Proteomes" id="UP000578449">
    <property type="component" value="Unassembled WGS sequence"/>
</dbReference>
<dbReference type="EMBL" id="JACHGN010000041">
    <property type="protein sequence ID" value="MBB5140360.1"/>
    <property type="molecule type" value="Genomic_DNA"/>
</dbReference>
<sequence>MEALAAGDPERIGGYWLAGRIGAGGQGVVYEAYDAEGGRYALKVLRAAGGDGGLRARFAKEVAAARRVASFCTARVVDADPDATPPYIVSEFVEGPDLRRAGRRFTGDDLHRLAAAVATALTAIHEAGVVHRDLKPDNVLLGRDGPRVIDFGIARTAEMSLSATGHIPGTPMYMAPEVLTGGRAGPPADVFAWGAVMVFAATGEDPFQAETLGAVMHRVLSHDPDLGALPPTVRPLVAAALSKDPSGRPTARELLLALAGGAPPRGFAALGGGEEAEPALGALAEDAYALLSPAERELVPELLLRLVAIGPDGLETVRPAPVAELLPEHPEARRRILEVFGYMLAERDGEVRLARPALLRAWPRLRSWVEAERDGLPVLAGLSRAAREWEANGRRDADLLQGSRLEAARDWAAAGRRHLTLTPLERDYLAEAGRLVRRRSNRRRLLTMALAGLLALSLAGGGIAVHQAGQVAEQRDRVADERDKGRARELAGEVAGLRTVDPVKAMLLSVAAWRLNPGIEGRAALTGSLFQREVAAFRPPPAPGAAVNTTSGDGRLIAAVTERTVRVFDAATGRQVASWTAPELARGVASTDLSGTGRLLAVVAGESVAVYETRTGRLVGEEAIDDNPAVTVLEFGGSDTMLNITVAEASFGVWDLGRDRVERPRWGYPQRVVPGPTGDLVVTETDGEVSVWRLPGFRRDTRFPSGCGGEDPVIGFSPDGGAVFCAGERFELWDAGTGKRIRQAVEDDYDYGTYRWSWDGLDDDEPGGAPAGFRLSRDRGLAVAHRDAVIRVWDVERHERVLDYTARGRVSDAWFDPGGRILRYRIDDEVVAIDLAFPVRPRPAPPDANFVVLSGDARLLAYQPFEGEPRVELWDVAAGRVLGSVPAQENTVLEARFDPAARLLALSHVNETVDVYDVATRRRLWHFRHPHGLITTGEAFSPDGRTYAAVYSQNSQRQVDYWLHRFDARTGRQLGVAKLEAPMRKFAFLPDGRHIVSELGRQVDVTTGKTIGPGRTPAGSVTAAVAVDPTGRWLAVGKADGGVTLWQAADRTPVALDLPAIGREAGELVFSPKGDMLAMIDGRERLSLWDVATRRPIVTGVVFGRIGDGRSWEVAFTPDGRTLRVSNDTGTVWDLPVDPARAAQAVCARAGRTLTRAEWREHLGSIPYRDVCAGA</sequence>
<evidence type="ECO:0000313" key="6">
    <source>
        <dbReference type="EMBL" id="MBB5140360.1"/>
    </source>
</evidence>
<keyword evidence="7" id="KW-1185">Reference proteome</keyword>
<gene>
    <name evidence="6" type="ORF">HNP84_010127</name>
</gene>
<evidence type="ECO:0000256" key="4">
    <source>
        <dbReference type="ARBA" id="ARBA00022840"/>
    </source>
</evidence>
<reference evidence="6 7" key="1">
    <citation type="submission" date="2020-08" db="EMBL/GenBank/DDBJ databases">
        <title>Genomic Encyclopedia of Type Strains, Phase IV (KMG-IV): sequencing the most valuable type-strain genomes for metagenomic binning, comparative biology and taxonomic classification.</title>
        <authorList>
            <person name="Goeker M."/>
        </authorList>
    </citation>
    <scope>NUCLEOTIDE SEQUENCE [LARGE SCALE GENOMIC DNA]</scope>
    <source>
        <strain evidence="6 7">DSM 45615</strain>
    </source>
</reference>
<dbReference type="PROSITE" id="PS50011">
    <property type="entry name" value="PROTEIN_KINASE_DOM"/>
    <property type="match status" value="1"/>
</dbReference>
<dbReference type="SUPFAM" id="SSF56112">
    <property type="entry name" value="Protein kinase-like (PK-like)"/>
    <property type="match status" value="1"/>
</dbReference>
<evidence type="ECO:0000256" key="1">
    <source>
        <dbReference type="ARBA" id="ARBA00022679"/>
    </source>
</evidence>
<dbReference type="SMART" id="SM00220">
    <property type="entry name" value="S_TKc"/>
    <property type="match status" value="1"/>
</dbReference>
<dbReference type="InterPro" id="IPR008271">
    <property type="entry name" value="Ser/Thr_kinase_AS"/>
</dbReference>
<evidence type="ECO:0000256" key="2">
    <source>
        <dbReference type="ARBA" id="ARBA00022741"/>
    </source>
</evidence>
<evidence type="ECO:0000313" key="7">
    <source>
        <dbReference type="Proteomes" id="UP000578449"/>
    </source>
</evidence>
<keyword evidence="4" id="KW-0067">ATP-binding</keyword>
<dbReference type="GO" id="GO:0004674">
    <property type="term" value="F:protein serine/threonine kinase activity"/>
    <property type="evidence" value="ECO:0007669"/>
    <property type="project" value="TreeGrafter"/>
</dbReference>
<dbReference type="GO" id="GO:0005524">
    <property type="term" value="F:ATP binding"/>
    <property type="evidence" value="ECO:0007669"/>
    <property type="project" value="UniProtKB-KW"/>
</dbReference>
<dbReference type="Gene3D" id="2.130.10.10">
    <property type="entry name" value="YVTN repeat-like/Quinoprotein amine dehydrogenase"/>
    <property type="match status" value="4"/>
</dbReference>
<evidence type="ECO:0000259" key="5">
    <source>
        <dbReference type="PROSITE" id="PS50011"/>
    </source>
</evidence>
<accession>A0A840PRD9</accession>
<keyword evidence="2" id="KW-0547">Nucleotide-binding</keyword>
<protein>
    <submittedName>
        <fullName evidence="6">WD40 repeat protein</fullName>
    </submittedName>
</protein>
<dbReference type="InterPro" id="IPR011048">
    <property type="entry name" value="Haem_d1_sf"/>
</dbReference>
<name>A0A840PRD9_9ACTN</name>
<dbReference type="Gene3D" id="1.10.510.10">
    <property type="entry name" value="Transferase(Phosphotransferase) domain 1"/>
    <property type="match status" value="1"/>
</dbReference>
<dbReference type="PANTHER" id="PTHR43289">
    <property type="entry name" value="MITOGEN-ACTIVATED PROTEIN KINASE KINASE KINASE 20-RELATED"/>
    <property type="match status" value="1"/>
</dbReference>
<dbReference type="Gene3D" id="3.30.200.20">
    <property type="entry name" value="Phosphorylase Kinase, domain 1"/>
    <property type="match status" value="1"/>
</dbReference>